<gene>
    <name evidence="2" type="ORF">HERILL_LOCUS1505</name>
</gene>
<protein>
    <submittedName>
        <fullName evidence="2">Uncharacterized protein</fullName>
    </submittedName>
</protein>
<organism evidence="2 3">
    <name type="scientific">Hermetia illucens</name>
    <name type="common">Black soldier fly</name>
    <dbReference type="NCBI Taxonomy" id="343691"/>
    <lineage>
        <taxon>Eukaryota</taxon>
        <taxon>Metazoa</taxon>
        <taxon>Ecdysozoa</taxon>
        <taxon>Arthropoda</taxon>
        <taxon>Hexapoda</taxon>
        <taxon>Insecta</taxon>
        <taxon>Pterygota</taxon>
        <taxon>Neoptera</taxon>
        <taxon>Endopterygota</taxon>
        <taxon>Diptera</taxon>
        <taxon>Brachycera</taxon>
        <taxon>Stratiomyomorpha</taxon>
        <taxon>Stratiomyidae</taxon>
        <taxon>Hermetiinae</taxon>
        <taxon>Hermetia</taxon>
    </lineage>
</organism>
<sequence>MFPFKTCCLCCQLETGAYTLGILGSLGSLGTILFGLIILGHIFQQIPFLLILPVILILFASNALSCFLLMIFGAKTRNKWLLLPYIVFAIIILVTDILIMLTISLLHGKVDANDLELLGISIFCLLLGIHCVLSYRNIVSYVLQL</sequence>
<evidence type="ECO:0000313" key="3">
    <source>
        <dbReference type="Proteomes" id="UP000594454"/>
    </source>
</evidence>
<keyword evidence="1" id="KW-0812">Transmembrane</keyword>
<feature type="transmembrane region" description="Helical" evidence="1">
    <location>
        <begin position="48"/>
        <end position="70"/>
    </location>
</feature>
<dbReference type="Proteomes" id="UP000594454">
    <property type="component" value="Chromosome 1"/>
</dbReference>
<name>A0A7R8YNA0_HERIL</name>
<feature type="transmembrane region" description="Helical" evidence="1">
    <location>
        <begin position="117"/>
        <end position="135"/>
    </location>
</feature>
<reference evidence="2 3" key="1">
    <citation type="submission" date="2020-11" db="EMBL/GenBank/DDBJ databases">
        <authorList>
            <person name="Wallbank WR R."/>
            <person name="Pardo Diaz C."/>
            <person name="Kozak K."/>
            <person name="Martin S."/>
            <person name="Jiggins C."/>
            <person name="Moest M."/>
            <person name="Warren A I."/>
            <person name="Generalovic N T."/>
            <person name="Byers J.R.P. K."/>
            <person name="Montejo-Kovacevich G."/>
            <person name="Yen C E."/>
        </authorList>
    </citation>
    <scope>NUCLEOTIDE SEQUENCE [LARGE SCALE GENOMIC DNA]</scope>
</reference>
<dbReference type="OrthoDB" id="8118226at2759"/>
<feature type="transmembrane region" description="Helical" evidence="1">
    <location>
        <begin position="20"/>
        <end position="42"/>
    </location>
</feature>
<dbReference type="AlphaFoldDB" id="A0A7R8YNA0"/>
<dbReference type="EMBL" id="LR899009">
    <property type="protein sequence ID" value="CAD7078225.1"/>
    <property type="molecule type" value="Genomic_DNA"/>
</dbReference>
<dbReference type="InParanoid" id="A0A7R8YNA0"/>
<keyword evidence="1" id="KW-1133">Transmembrane helix</keyword>
<accession>A0A7R8YNA0</accession>
<feature type="transmembrane region" description="Helical" evidence="1">
    <location>
        <begin position="82"/>
        <end position="105"/>
    </location>
</feature>
<evidence type="ECO:0000256" key="1">
    <source>
        <dbReference type="SAM" id="Phobius"/>
    </source>
</evidence>
<evidence type="ECO:0000313" key="2">
    <source>
        <dbReference type="EMBL" id="CAD7078225.1"/>
    </source>
</evidence>
<keyword evidence="3" id="KW-1185">Reference proteome</keyword>
<proteinExistence type="predicted"/>
<keyword evidence="1" id="KW-0472">Membrane</keyword>